<evidence type="ECO:0000259" key="10">
    <source>
        <dbReference type="PROSITE" id="PS51371"/>
    </source>
</evidence>
<name>A0A090CYK4_9BACT</name>
<evidence type="ECO:0000256" key="3">
    <source>
        <dbReference type="ARBA" id="ARBA00022692"/>
    </source>
</evidence>
<evidence type="ECO:0000256" key="9">
    <source>
        <dbReference type="SAM" id="Phobius"/>
    </source>
</evidence>
<dbReference type="STRING" id="1437425.CSEC_0844"/>
<dbReference type="InterPro" id="IPR051676">
    <property type="entry name" value="UPF0053_domain"/>
</dbReference>
<dbReference type="PROSITE" id="PS51371">
    <property type="entry name" value="CBS"/>
    <property type="match status" value="1"/>
</dbReference>
<keyword evidence="7" id="KW-0129">CBS domain</keyword>
<evidence type="ECO:0000256" key="6">
    <source>
        <dbReference type="ARBA" id="ARBA00023136"/>
    </source>
</evidence>
<sequence length="414" mass="46774">MSSSAIFWLLANFLTIISLAFFSMFEMAAVSFNKVRLHFYVSKGLLRAKWLSELLQNPSKLFCTTLIGVNVSMFVGSECAREFHEALGINPNWSPLSQVLLVIIFGELAPMFAARHYPETVAMSGIPIIYFSSKLLSPLIYILSVISKFANKLMGSKKMEEDGLFLSQEELQKILEEQDEETPHESDHEDINVISSNIFRLRKKLVKDIMTPIQSIPSLPSNATIAQTVNLIKKNDLAYIAVYHDRKENIIGIAKPRDLIRASEAKRIRDYTRAPWFITENSRLTDVLKQFKRSQENIAVILNDRGIAVGITTLDSLLKEIFGQSERSPEEKSNMNLFLQDKTFPGNYTVGEFKRKYGILLAGEEDLTLSDLIKENLSHPAEVGDKVSIGNVDLMVKEASFLEIKSVSITSWPR</sequence>
<dbReference type="Pfam" id="PF01595">
    <property type="entry name" value="CNNM"/>
    <property type="match status" value="1"/>
</dbReference>
<dbReference type="RefSeq" id="WP_041017115.1">
    <property type="nucleotide sequence ID" value="NZ_CCEJ010000003.1"/>
</dbReference>
<proteinExistence type="predicted"/>
<dbReference type="InterPro" id="IPR002550">
    <property type="entry name" value="CNNM"/>
</dbReference>
<dbReference type="eggNOG" id="COG1253">
    <property type="taxonomic scope" value="Bacteria"/>
</dbReference>
<evidence type="ECO:0000256" key="7">
    <source>
        <dbReference type="PROSITE-ProRule" id="PRU00703"/>
    </source>
</evidence>
<reference evidence="12" key="2">
    <citation type="submission" date="2014-09" db="EMBL/GenBank/DDBJ databases">
        <title>Criblamydia sequanensis harbors a mega-plasmid encoding arsenite resistance.</title>
        <authorList>
            <person name="Bertelli C."/>
            <person name="Goesmann A."/>
            <person name="Greub G."/>
        </authorList>
    </citation>
    <scope>NUCLEOTIDE SEQUENCE [LARGE SCALE GENOMIC DNA]</scope>
    <source>
        <strain evidence="12">CRIB-18</strain>
    </source>
</reference>
<organism evidence="12 13">
    <name type="scientific">Candidatus Criblamydia sequanensis CRIB-18</name>
    <dbReference type="NCBI Taxonomy" id="1437425"/>
    <lineage>
        <taxon>Bacteria</taxon>
        <taxon>Pseudomonadati</taxon>
        <taxon>Chlamydiota</taxon>
        <taxon>Chlamydiia</taxon>
        <taxon>Parachlamydiales</taxon>
        <taxon>Candidatus Criblamydiaceae</taxon>
        <taxon>Candidatus Criblamydia</taxon>
    </lineage>
</organism>
<dbReference type="PANTHER" id="PTHR43099">
    <property type="entry name" value="UPF0053 PROTEIN YRKA"/>
    <property type="match status" value="1"/>
</dbReference>
<keyword evidence="2" id="KW-1003">Cell membrane</keyword>
<evidence type="ECO:0000313" key="12">
    <source>
        <dbReference type="EMBL" id="CDR33672.1"/>
    </source>
</evidence>
<comment type="subcellular location">
    <subcellularLocation>
        <location evidence="1">Cell membrane</location>
        <topology evidence="1">Multi-pass membrane protein</topology>
    </subcellularLocation>
</comment>
<dbReference type="OrthoDB" id="18594at2"/>
<dbReference type="InterPro" id="IPR000644">
    <property type="entry name" value="CBS_dom"/>
</dbReference>
<evidence type="ECO:0000256" key="5">
    <source>
        <dbReference type="ARBA" id="ARBA00022989"/>
    </source>
</evidence>
<dbReference type="AlphaFoldDB" id="A0A090CYK4"/>
<feature type="domain" description="CNNM transmembrane" evidence="11">
    <location>
        <begin position="1"/>
        <end position="185"/>
    </location>
</feature>
<protein>
    <submittedName>
        <fullName evidence="12">Uncharacterized protein</fullName>
    </submittedName>
</protein>
<evidence type="ECO:0000259" key="11">
    <source>
        <dbReference type="PROSITE" id="PS51846"/>
    </source>
</evidence>
<keyword evidence="5 8" id="KW-1133">Transmembrane helix</keyword>
<dbReference type="PROSITE" id="PS51846">
    <property type="entry name" value="CNNM"/>
    <property type="match status" value="1"/>
</dbReference>
<dbReference type="EMBL" id="CCEJ010000003">
    <property type="protein sequence ID" value="CDR33672.1"/>
    <property type="molecule type" value="Genomic_DNA"/>
</dbReference>
<dbReference type="Pfam" id="PF00571">
    <property type="entry name" value="CBS"/>
    <property type="match status" value="2"/>
</dbReference>
<feature type="domain" description="CBS" evidence="10">
    <location>
        <begin position="210"/>
        <end position="271"/>
    </location>
</feature>
<dbReference type="InterPro" id="IPR046342">
    <property type="entry name" value="CBS_dom_sf"/>
</dbReference>
<evidence type="ECO:0000256" key="2">
    <source>
        <dbReference type="ARBA" id="ARBA00022475"/>
    </source>
</evidence>
<evidence type="ECO:0000313" key="13">
    <source>
        <dbReference type="Proteomes" id="UP000031552"/>
    </source>
</evidence>
<keyword evidence="6 8" id="KW-0472">Membrane</keyword>
<feature type="transmembrane region" description="Helical" evidence="9">
    <location>
        <begin position="6"/>
        <end position="30"/>
    </location>
</feature>
<dbReference type="InterPro" id="IPR044751">
    <property type="entry name" value="Ion_transp-like_CBS"/>
</dbReference>
<dbReference type="GO" id="GO:0005886">
    <property type="term" value="C:plasma membrane"/>
    <property type="evidence" value="ECO:0007669"/>
    <property type="project" value="UniProtKB-SubCell"/>
</dbReference>
<dbReference type="Proteomes" id="UP000031552">
    <property type="component" value="Unassembled WGS sequence"/>
</dbReference>
<dbReference type="SUPFAM" id="SSF54631">
    <property type="entry name" value="CBS-domain pair"/>
    <property type="match status" value="1"/>
</dbReference>
<dbReference type="PANTHER" id="PTHR43099:SF5">
    <property type="entry name" value="HLYC_CORC FAMILY TRANSPORTER"/>
    <property type="match status" value="1"/>
</dbReference>
<reference evidence="12" key="1">
    <citation type="submission" date="2013-12" db="EMBL/GenBank/DDBJ databases">
        <authorList>
            <person name="Linke B."/>
        </authorList>
    </citation>
    <scope>NUCLEOTIDE SEQUENCE [LARGE SCALE GENOMIC DNA]</scope>
    <source>
        <strain evidence="12">CRIB-18</strain>
    </source>
</reference>
<gene>
    <name evidence="12" type="ORF">CSEC_0844</name>
</gene>
<keyword evidence="3 8" id="KW-0812">Transmembrane</keyword>
<accession>A0A090CYK4</accession>
<dbReference type="CDD" id="cd04590">
    <property type="entry name" value="CBS_pair_CorC_HlyC_assoc"/>
    <property type="match status" value="1"/>
</dbReference>
<keyword evidence="4" id="KW-0677">Repeat</keyword>
<evidence type="ECO:0000256" key="1">
    <source>
        <dbReference type="ARBA" id="ARBA00004651"/>
    </source>
</evidence>
<comment type="caution">
    <text evidence="12">The sequence shown here is derived from an EMBL/GenBank/DDBJ whole genome shotgun (WGS) entry which is preliminary data.</text>
</comment>
<evidence type="ECO:0000256" key="4">
    <source>
        <dbReference type="ARBA" id="ARBA00022737"/>
    </source>
</evidence>
<dbReference type="Gene3D" id="3.10.580.10">
    <property type="entry name" value="CBS-domain"/>
    <property type="match status" value="1"/>
</dbReference>
<evidence type="ECO:0000256" key="8">
    <source>
        <dbReference type="PROSITE-ProRule" id="PRU01193"/>
    </source>
</evidence>
<keyword evidence="13" id="KW-1185">Reference proteome</keyword>